<keyword evidence="5" id="KW-0472">Membrane</keyword>
<dbReference type="FunFam" id="3.80.10.10:FF:000041">
    <property type="entry name" value="LRR receptor-like serine/threonine-protein kinase ERECTA"/>
    <property type="match status" value="1"/>
</dbReference>
<dbReference type="Gene3D" id="3.80.10.10">
    <property type="entry name" value="Ribonuclease Inhibitor"/>
    <property type="match status" value="3"/>
</dbReference>
<keyword evidence="5" id="KW-1133">Transmembrane helix</keyword>
<name>A0A9N8EDD0_9STRA</name>
<keyword evidence="3" id="KW-0677">Repeat</keyword>
<dbReference type="InterPro" id="IPR032675">
    <property type="entry name" value="LRR_dom_sf"/>
</dbReference>
<proteinExistence type="predicted"/>
<dbReference type="PANTHER" id="PTHR48059:SF30">
    <property type="entry name" value="OS06G0587000 PROTEIN"/>
    <property type="match status" value="1"/>
</dbReference>
<comment type="caution">
    <text evidence="6">The sequence shown here is derived from an EMBL/GenBank/DDBJ whole genome shotgun (WGS) entry which is preliminary data.</text>
</comment>
<reference evidence="6" key="1">
    <citation type="submission" date="2020-06" db="EMBL/GenBank/DDBJ databases">
        <authorList>
            <consortium name="Plant Systems Biology data submission"/>
        </authorList>
    </citation>
    <scope>NUCLEOTIDE SEQUENCE</scope>
    <source>
        <strain evidence="6">D6</strain>
    </source>
</reference>
<dbReference type="Proteomes" id="UP001153069">
    <property type="component" value="Unassembled WGS sequence"/>
</dbReference>
<evidence type="ECO:0000256" key="3">
    <source>
        <dbReference type="ARBA" id="ARBA00022737"/>
    </source>
</evidence>
<evidence type="ECO:0000256" key="5">
    <source>
        <dbReference type="SAM" id="Phobius"/>
    </source>
</evidence>
<feature type="transmembrane region" description="Helical" evidence="5">
    <location>
        <begin position="210"/>
        <end position="232"/>
    </location>
</feature>
<dbReference type="PANTHER" id="PTHR48059">
    <property type="entry name" value="POLYGALACTURONASE INHIBITOR 1"/>
    <property type="match status" value="1"/>
</dbReference>
<evidence type="ECO:0000256" key="4">
    <source>
        <dbReference type="SAM" id="MobiDB-lite"/>
    </source>
</evidence>
<keyword evidence="2" id="KW-0433">Leucine-rich repeat</keyword>
<feature type="region of interest" description="Disordered" evidence="4">
    <location>
        <begin position="1"/>
        <end position="24"/>
    </location>
</feature>
<feature type="compositionally biased region" description="Low complexity" evidence="4">
    <location>
        <begin position="11"/>
        <end position="23"/>
    </location>
</feature>
<sequence length="715" mass="78880">MNNQSQTEDMTNGGSTNISNNNSRLRKDLSNSAATNSRILQHEKNQIPLPSIVKQRQASNAMAENDSDNTRGATQVSNYYNSAELTPGAWSADQDGFMTQQAPAPLRYCSFVRRSTELAKTEDLNDSNQAADRRMSSTSQGRRRSSISHDKVLSEKNKRRSTFLPAANAIAENQVTSFYASLPKAEELDPVMGDRNQEEHKQQRRRKTHFILGTMVLFVMVAIVAIVLGIVLSKQGKENDTKEPPTSATPTDMPSQNPTSHDDYIMSLLPEHSILGIQQNPESPQSKAWQWLIEQDRDSLQIFSDDRILQKYALATLYFATEGESWTHNDNWLNRSIHECEWYTKQEFGMTSFLSGLYPGAFQEVQQTATICDPDTGLYHHLWLDQNNLVGALPDELFLLTSLSSLSASFNKELKGPIPSQIGQLTQLEGLGISFISRGGSIPSEIDVLTKLNSLALFGNNHDGTMPTELWQLSNLQTFSLIRNQNLKGMISTEIGNFQFLHHFNLGECDMSGTIPSEIGQATALEWITLHANGLSGNVSSELGRLARLRILGLFENALEGALPTELGLLTSSLVMSFRYNQLTDHVPSELGLLSNLTFSLVLANNSLSGQIPSEVGLLSNLGEISLENNYFSGPVPDQLGKLLLQSEEGQPALHTLNIKGNPFLTGTVPSDLCNINGICQPNNLDPCEEPYGLLFDCSLTFCGCSCSCFAIHLP</sequence>
<keyword evidence="7" id="KW-1185">Reference proteome</keyword>
<keyword evidence="5" id="KW-0812">Transmembrane</keyword>
<feature type="region of interest" description="Disordered" evidence="4">
    <location>
        <begin position="39"/>
        <end position="74"/>
    </location>
</feature>
<gene>
    <name evidence="6" type="ORF">SEMRO_837_G209140.1</name>
</gene>
<evidence type="ECO:0000256" key="2">
    <source>
        <dbReference type="ARBA" id="ARBA00022614"/>
    </source>
</evidence>
<evidence type="ECO:0000313" key="7">
    <source>
        <dbReference type="Proteomes" id="UP001153069"/>
    </source>
</evidence>
<feature type="compositionally biased region" description="Polar residues" evidence="4">
    <location>
        <begin position="1"/>
        <end position="10"/>
    </location>
</feature>
<protein>
    <submittedName>
        <fullName evidence="6">Leucine Rich Repeat</fullName>
    </submittedName>
</protein>
<dbReference type="OrthoDB" id="38453at2759"/>
<dbReference type="EMBL" id="CAICTM010000836">
    <property type="protein sequence ID" value="CAB9517186.1"/>
    <property type="molecule type" value="Genomic_DNA"/>
</dbReference>
<feature type="compositionally biased region" description="Polar residues" evidence="4">
    <location>
        <begin position="244"/>
        <end position="259"/>
    </location>
</feature>
<feature type="region of interest" description="Disordered" evidence="4">
    <location>
        <begin position="236"/>
        <end position="262"/>
    </location>
</feature>
<feature type="compositionally biased region" description="Basic and acidic residues" evidence="4">
    <location>
        <begin position="147"/>
        <end position="156"/>
    </location>
</feature>
<evidence type="ECO:0000313" key="6">
    <source>
        <dbReference type="EMBL" id="CAB9517186.1"/>
    </source>
</evidence>
<dbReference type="InterPro" id="IPR051848">
    <property type="entry name" value="PGIP"/>
</dbReference>
<accession>A0A9N8EDD0</accession>
<feature type="compositionally biased region" description="Polar residues" evidence="4">
    <location>
        <begin position="126"/>
        <end position="140"/>
    </location>
</feature>
<organism evidence="6 7">
    <name type="scientific">Seminavis robusta</name>
    <dbReference type="NCBI Taxonomy" id="568900"/>
    <lineage>
        <taxon>Eukaryota</taxon>
        <taxon>Sar</taxon>
        <taxon>Stramenopiles</taxon>
        <taxon>Ochrophyta</taxon>
        <taxon>Bacillariophyta</taxon>
        <taxon>Bacillariophyceae</taxon>
        <taxon>Bacillariophycidae</taxon>
        <taxon>Naviculales</taxon>
        <taxon>Naviculaceae</taxon>
        <taxon>Seminavis</taxon>
    </lineage>
</organism>
<dbReference type="SUPFAM" id="SSF52058">
    <property type="entry name" value="L domain-like"/>
    <property type="match status" value="1"/>
</dbReference>
<comment type="subcellular location">
    <subcellularLocation>
        <location evidence="1">Cell envelope</location>
    </subcellularLocation>
</comment>
<evidence type="ECO:0000256" key="1">
    <source>
        <dbReference type="ARBA" id="ARBA00004196"/>
    </source>
</evidence>
<feature type="region of interest" description="Disordered" evidence="4">
    <location>
        <begin position="120"/>
        <end position="159"/>
    </location>
</feature>
<dbReference type="AlphaFoldDB" id="A0A9N8EDD0"/>